<dbReference type="PRINTS" id="PR00081">
    <property type="entry name" value="GDHRDH"/>
</dbReference>
<protein>
    <submittedName>
        <fullName evidence="3">3-ketoacyl-ACP reductase FabG2</fullName>
    </submittedName>
</protein>
<proteinExistence type="inferred from homology"/>
<dbReference type="InterPro" id="IPR011285">
    <property type="entry name" value="FabG-rel"/>
</dbReference>
<dbReference type="PANTHER" id="PTHR42879:SF2">
    <property type="entry name" value="3-OXOACYL-[ACYL-CARRIER-PROTEIN] REDUCTASE FABG"/>
    <property type="match status" value="1"/>
</dbReference>
<dbReference type="InterPro" id="IPR036291">
    <property type="entry name" value="NAD(P)-bd_dom_sf"/>
</dbReference>
<comment type="caution">
    <text evidence="3">The sequence shown here is derived from an EMBL/GenBank/DDBJ whole genome shotgun (WGS) entry which is preliminary data.</text>
</comment>
<dbReference type="RefSeq" id="WP_237978683.1">
    <property type="nucleotide sequence ID" value="NZ_JAKNCT010000006.1"/>
</dbReference>
<reference evidence="3 4" key="1">
    <citation type="submission" date="2022-02" db="EMBL/GenBank/DDBJ databases">
        <title>Mesosutterella porci, a novel member of the family Sutterellaceae from pig feces.</title>
        <authorList>
            <person name="Wylensek D."/>
            <person name="Clavel T."/>
        </authorList>
    </citation>
    <scope>NUCLEOTIDE SEQUENCE [LARGE SCALE GENOMIC DNA]</scope>
    <source>
        <strain evidence="4">oilRF-744-wt-GAM-9</strain>
    </source>
</reference>
<dbReference type="Proteomes" id="UP001297600">
    <property type="component" value="Unassembled WGS sequence"/>
</dbReference>
<dbReference type="EMBL" id="JAKNCT010000006">
    <property type="protein sequence ID" value="MCG5031031.1"/>
    <property type="molecule type" value="Genomic_DNA"/>
</dbReference>
<gene>
    <name evidence="3" type="ORF">MAF45_06165</name>
</gene>
<comment type="similarity">
    <text evidence="1">Belongs to the short-chain dehydrogenases/reductases (SDR) family.</text>
</comment>
<accession>A0ABS9MQX7</accession>
<dbReference type="PANTHER" id="PTHR42879">
    <property type="entry name" value="3-OXOACYL-(ACYL-CARRIER-PROTEIN) REDUCTASE"/>
    <property type="match status" value="1"/>
</dbReference>
<evidence type="ECO:0000313" key="4">
    <source>
        <dbReference type="Proteomes" id="UP001297600"/>
    </source>
</evidence>
<dbReference type="NCBIfam" id="TIGR01831">
    <property type="entry name" value="fabG_rel"/>
    <property type="match status" value="1"/>
</dbReference>
<dbReference type="InterPro" id="IPR057326">
    <property type="entry name" value="KR_dom"/>
</dbReference>
<feature type="domain" description="Ketoreductase" evidence="2">
    <location>
        <begin position="6"/>
        <end position="192"/>
    </location>
</feature>
<evidence type="ECO:0000259" key="2">
    <source>
        <dbReference type="SMART" id="SM00822"/>
    </source>
</evidence>
<dbReference type="Pfam" id="PF13561">
    <property type="entry name" value="adh_short_C2"/>
    <property type="match status" value="1"/>
</dbReference>
<evidence type="ECO:0000313" key="3">
    <source>
        <dbReference type="EMBL" id="MCG5031031.1"/>
    </source>
</evidence>
<dbReference type="InterPro" id="IPR002347">
    <property type="entry name" value="SDR_fam"/>
</dbReference>
<name>A0ABS9MQX7_9BURK</name>
<keyword evidence="4" id="KW-1185">Reference proteome</keyword>
<sequence length="246" mass="25564">MIHSSRTFLVTGASGGIGRACALELAARGFPVVLHCRSGRDRAEEAADQIRCSGGSARVLSFDVADGPASRRALEADIASHGAYWGIAACAGIARDAAFPALSPEDWKSVIDTDLNSFYNVIQPCVMPMLGLRDGGRIIAITSVSGLMGNRGQVNYSAAKAGLIGAVKALAVELGKRRVTVNAVAPGLIDTGMVRMEPAALEAAKSMIPLRRMGRPEEVASLVAFLAGEGAAYITRQVISVNGGLL</sequence>
<dbReference type="Gene3D" id="3.40.50.720">
    <property type="entry name" value="NAD(P)-binding Rossmann-like Domain"/>
    <property type="match status" value="1"/>
</dbReference>
<dbReference type="NCBIfam" id="NF004200">
    <property type="entry name" value="PRK05653.1-5"/>
    <property type="match status" value="1"/>
</dbReference>
<dbReference type="NCBIfam" id="NF009466">
    <property type="entry name" value="PRK12826.1-2"/>
    <property type="match status" value="1"/>
</dbReference>
<dbReference type="SUPFAM" id="SSF51735">
    <property type="entry name" value="NAD(P)-binding Rossmann-fold domains"/>
    <property type="match status" value="1"/>
</dbReference>
<dbReference type="InterPro" id="IPR050259">
    <property type="entry name" value="SDR"/>
</dbReference>
<evidence type="ECO:0000256" key="1">
    <source>
        <dbReference type="ARBA" id="ARBA00006484"/>
    </source>
</evidence>
<organism evidence="3 4">
    <name type="scientific">Mesosutterella porci</name>
    <dbReference type="NCBI Taxonomy" id="2915351"/>
    <lineage>
        <taxon>Bacteria</taxon>
        <taxon>Pseudomonadati</taxon>
        <taxon>Pseudomonadota</taxon>
        <taxon>Betaproteobacteria</taxon>
        <taxon>Burkholderiales</taxon>
        <taxon>Sutterellaceae</taxon>
        <taxon>Mesosutterella</taxon>
    </lineage>
</organism>
<dbReference type="SMART" id="SM00822">
    <property type="entry name" value="PKS_KR"/>
    <property type="match status" value="1"/>
</dbReference>